<keyword evidence="1" id="KW-0175">Coiled coil</keyword>
<evidence type="ECO:0000313" key="2">
    <source>
        <dbReference type="EMBL" id="TDM02198.1"/>
    </source>
</evidence>
<comment type="caution">
    <text evidence="2">The sequence shown here is derived from an EMBL/GenBank/DDBJ whole genome shotgun (WGS) entry which is preliminary data.</text>
</comment>
<evidence type="ECO:0008006" key="4">
    <source>
        <dbReference type="Google" id="ProtNLM"/>
    </source>
</evidence>
<dbReference type="Proteomes" id="UP000295280">
    <property type="component" value="Unassembled WGS sequence"/>
</dbReference>
<keyword evidence="3" id="KW-1185">Reference proteome</keyword>
<dbReference type="EMBL" id="SCWD01000002">
    <property type="protein sequence ID" value="TDM02198.1"/>
    <property type="molecule type" value="Genomic_DNA"/>
</dbReference>
<evidence type="ECO:0000313" key="3">
    <source>
        <dbReference type="Proteomes" id="UP000295280"/>
    </source>
</evidence>
<protein>
    <recommendedName>
        <fullName evidence="4">PD-(D/E)XK nuclease family protein</fullName>
    </recommendedName>
</protein>
<sequence>MLKERSNTLMNSIEEYFDFLSNVPDIKKEDISESIAKIFDVESKENTISNWLSFLLDSNRYKDDGPLKALLGLFLEANQFEETDTDTVIVSREYTLLNRRRVDLLIETDDLIIGIENKIFSSIHNDQLNDYYDKLRIQHEKNDRDRKIMTVLLAPSWSEDVIQTRMKDVKQIVVTYEELANAFAEIPQKNIEYRNYFILNEFVKYVNDYIREGAMELNNEWAVFNSKHSAELTEIVKNGEQQLEILSNKIEKTLNDVGNKIFTSSEQQMDNFHVYKKVTSKAFYFQLFHTTWEKYKIHYEIGAGDYESRGFILPAILHLLIDVEDKETRTMMNSNPDVFTDFKHIQIHNRIKEFIIDYSSQEAFNATFQNIENELYNWHKSNKDALLNVIPSIKV</sequence>
<dbReference type="AlphaFoldDB" id="A0A9Q8CLJ8"/>
<gene>
    <name evidence="2" type="ORF">ERX40_06475</name>
</gene>
<organism evidence="2 3">
    <name type="scientific">Macrococcus carouselicus</name>
    <dbReference type="NCBI Taxonomy" id="69969"/>
    <lineage>
        <taxon>Bacteria</taxon>
        <taxon>Bacillati</taxon>
        <taxon>Bacillota</taxon>
        <taxon>Bacilli</taxon>
        <taxon>Bacillales</taxon>
        <taxon>Staphylococcaceae</taxon>
        <taxon>Macrococcus</taxon>
    </lineage>
</organism>
<proteinExistence type="predicted"/>
<feature type="coiled-coil region" evidence="1">
    <location>
        <begin position="229"/>
        <end position="256"/>
    </location>
</feature>
<accession>A0A9Q8CLJ8</accession>
<dbReference type="Pfam" id="PF14281">
    <property type="entry name" value="PDDEXK_4"/>
    <property type="match status" value="1"/>
</dbReference>
<name>A0A9Q8CLJ8_9STAP</name>
<reference evidence="2 3" key="1">
    <citation type="submission" date="2019-01" db="EMBL/GenBank/DDBJ databases">
        <title>Draft genome sequences of the type strains of six Macrococcus species.</title>
        <authorList>
            <person name="Mazhar S."/>
            <person name="Altermann E."/>
            <person name="Hill C."/>
            <person name="Mcauliffe O."/>
        </authorList>
    </citation>
    <scope>NUCLEOTIDE SEQUENCE [LARGE SCALE GENOMIC DNA]</scope>
    <source>
        <strain evidence="2 3">ATCC 51828</strain>
    </source>
</reference>
<dbReference type="InterPro" id="IPR029470">
    <property type="entry name" value="PDDEXK_4"/>
</dbReference>
<evidence type="ECO:0000256" key="1">
    <source>
        <dbReference type="SAM" id="Coils"/>
    </source>
</evidence>
<dbReference type="OrthoDB" id="2417073at2"/>